<proteinExistence type="predicted"/>
<evidence type="ECO:0000313" key="1">
    <source>
        <dbReference type="EMBL" id="MCE5165749.1"/>
    </source>
</evidence>
<accession>A0ABS8Y326</accession>
<sequence length="151" mass="17371">MRHMCFAGGDLRHVEEAQIQSRALSLEQGIYISQMKIFGMQVECMWETISLKLLTTTCVRPAFRRTISVARKCFTVPQFSNQRFLTQFQTMFKQFQSLAGTQTSPKDILTIVGHYKYSMTFFKKEITPSIIAKRQVTIFTSIINIISLAIT</sequence>
<comment type="caution">
    <text evidence="1">The sequence shown here is derived from an EMBL/GenBank/DDBJ whole genome shotgun (WGS) entry which is preliminary data.</text>
</comment>
<organism evidence="1 2">
    <name type="scientific">Datura stramonium</name>
    <name type="common">Jimsonweed</name>
    <name type="synonym">Common thornapple</name>
    <dbReference type="NCBI Taxonomy" id="4076"/>
    <lineage>
        <taxon>Eukaryota</taxon>
        <taxon>Viridiplantae</taxon>
        <taxon>Streptophyta</taxon>
        <taxon>Embryophyta</taxon>
        <taxon>Tracheophyta</taxon>
        <taxon>Spermatophyta</taxon>
        <taxon>Magnoliopsida</taxon>
        <taxon>eudicotyledons</taxon>
        <taxon>Gunneridae</taxon>
        <taxon>Pentapetalae</taxon>
        <taxon>asterids</taxon>
        <taxon>lamiids</taxon>
        <taxon>Solanales</taxon>
        <taxon>Solanaceae</taxon>
        <taxon>Solanoideae</taxon>
        <taxon>Datureae</taxon>
        <taxon>Datura</taxon>
    </lineage>
</organism>
<keyword evidence="2" id="KW-1185">Reference proteome</keyword>
<name>A0ABS8Y326_DATST</name>
<reference evidence="1 2" key="1">
    <citation type="journal article" date="2021" name="BMC Genomics">
        <title>Datura genome reveals duplications of psychoactive alkaloid biosynthetic genes and high mutation rate following tissue culture.</title>
        <authorList>
            <person name="Rajewski A."/>
            <person name="Carter-House D."/>
            <person name="Stajich J."/>
            <person name="Litt A."/>
        </authorList>
    </citation>
    <scope>NUCLEOTIDE SEQUENCE [LARGE SCALE GENOMIC DNA]</scope>
    <source>
        <strain evidence="1">AR-01</strain>
    </source>
</reference>
<gene>
    <name evidence="1" type="ORF">HAX54_012021</name>
</gene>
<evidence type="ECO:0000313" key="2">
    <source>
        <dbReference type="Proteomes" id="UP000823775"/>
    </source>
</evidence>
<dbReference type="Proteomes" id="UP000823775">
    <property type="component" value="Unassembled WGS sequence"/>
</dbReference>
<protein>
    <submittedName>
        <fullName evidence="1">Uncharacterized protein</fullName>
    </submittedName>
</protein>
<dbReference type="EMBL" id="JACEIK010016944">
    <property type="protein sequence ID" value="MCE5165749.1"/>
    <property type="molecule type" value="Genomic_DNA"/>
</dbReference>